<name>A0A8J3J9S5_9ACTN</name>
<protein>
    <submittedName>
        <fullName evidence="2">Oxidoreductase</fullName>
    </submittedName>
</protein>
<dbReference type="GO" id="GO:0016491">
    <property type="term" value="F:oxidoreductase activity"/>
    <property type="evidence" value="ECO:0007669"/>
    <property type="project" value="InterPro"/>
</dbReference>
<dbReference type="Proteomes" id="UP000612808">
    <property type="component" value="Unassembled WGS sequence"/>
</dbReference>
<evidence type="ECO:0000313" key="3">
    <source>
        <dbReference type="Proteomes" id="UP000612808"/>
    </source>
</evidence>
<feature type="domain" description="Amine oxidase" evidence="1">
    <location>
        <begin position="16"/>
        <end position="405"/>
    </location>
</feature>
<dbReference type="InterPro" id="IPR002937">
    <property type="entry name" value="Amino_oxidase"/>
</dbReference>
<dbReference type="Pfam" id="PF01593">
    <property type="entry name" value="Amino_oxidase"/>
    <property type="match status" value="1"/>
</dbReference>
<reference evidence="2" key="1">
    <citation type="submission" date="2021-01" db="EMBL/GenBank/DDBJ databases">
        <title>Whole genome shotgun sequence of Actinocatenispora rupis NBRC 107355.</title>
        <authorList>
            <person name="Komaki H."/>
            <person name="Tamura T."/>
        </authorList>
    </citation>
    <scope>NUCLEOTIDE SEQUENCE</scope>
    <source>
        <strain evidence="2">NBRC 107355</strain>
    </source>
</reference>
<comment type="caution">
    <text evidence="2">The sequence shown here is derived from an EMBL/GenBank/DDBJ whole genome shotgun (WGS) entry which is preliminary data.</text>
</comment>
<accession>A0A8J3J9S5</accession>
<evidence type="ECO:0000259" key="1">
    <source>
        <dbReference type="Pfam" id="PF01593"/>
    </source>
</evidence>
<proteinExistence type="predicted"/>
<dbReference type="AlphaFoldDB" id="A0A8J3J9S5"/>
<gene>
    <name evidence="2" type="ORF">Aru02nite_36210</name>
</gene>
<evidence type="ECO:0000313" key="2">
    <source>
        <dbReference type="EMBL" id="GID12732.1"/>
    </source>
</evidence>
<dbReference type="PANTHER" id="PTHR42841">
    <property type="entry name" value="AMINE OXIDASE"/>
    <property type="match status" value="1"/>
</dbReference>
<keyword evidence="3" id="KW-1185">Reference proteome</keyword>
<dbReference type="Gene3D" id="3.50.50.60">
    <property type="entry name" value="FAD/NAD(P)-binding domain"/>
    <property type="match status" value="1"/>
</dbReference>
<dbReference type="InterPro" id="IPR036188">
    <property type="entry name" value="FAD/NAD-bd_sf"/>
</dbReference>
<dbReference type="RefSeq" id="WP_203658961.1">
    <property type="nucleotide sequence ID" value="NZ_BAAAZM010000024.1"/>
</dbReference>
<dbReference type="EMBL" id="BOMB01000020">
    <property type="protein sequence ID" value="GID12732.1"/>
    <property type="molecule type" value="Genomic_DNA"/>
</dbReference>
<sequence>MTGVHADVIVVGAGAAGLSAARWLTRAGVPVLVIEAAERPGGRIGTDLVDGYLVDRGFQVVNTAYPALRALIDLDRLQLRYFDHAVLVRTETGRHRLADPRRHPTGLLSDLTGPYDTVELAHLVRLALRCGYQGVHTLREQPDVPADLVLSAQLGPDVLHSLVEPFLTGVFGAAPLTTSSQVLAMVVRSFVRGRIGVPAAGMTRLVELLAAPLPTGSLHLGVPVESVEGTTVHTADGTLRAGAVVVATDPATAGRLIGGLDVPEQRVLVTTYHTALEAPTDRPVLVLDGTGRTGVANSVVLSNAAPGYAPPGHALIATTAPAEAGLDEPAVRRAAGYLYGVDTADWRHLATVRADPGLVAAPPPQPCLRRPVVVGDGVYVAGDHRDTPSLQGALVSGHRAARAVLTFLGAQPVGGTVAGHG</sequence>
<dbReference type="SUPFAM" id="SSF51905">
    <property type="entry name" value="FAD/NAD(P)-binding domain"/>
    <property type="match status" value="1"/>
</dbReference>
<organism evidence="2 3">
    <name type="scientific">Actinocatenispora rupis</name>
    <dbReference type="NCBI Taxonomy" id="519421"/>
    <lineage>
        <taxon>Bacteria</taxon>
        <taxon>Bacillati</taxon>
        <taxon>Actinomycetota</taxon>
        <taxon>Actinomycetes</taxon>
        <taxon>Micromonosporales</taxon>
        <taxon>Micromonosporaceae</taxon>
        <taxon>Actinocatenispora</taxon>
    </lineage>
</organism>